<name>A0A1G5P9F6_9PSED</name>
<dbReference type="AlphaFoldDB" id="A0A1G5P9F6"/>
<reference evidence="2" key="1">
    <citation type="submission" date="2016-10" db="EMBL/GenBank/DDBJ databases">
        <authorList>
            <person name="de Groot N.N."/>
        </authorList>
    </citation>
    <scope>NUCLEOTIDE SEQUENCE [LARGE SCALE GENOMIC DNA]</scope>
    <source>
        <strain evidence="2">DSM 15758</strain>
    </source>
</reference>
<dbReference type="RefSeq" id="WP_169742432.1">
    <property type="nucleotide sequence ID" value="NZ_CP044074.1"/>
</dbReference>
<evidence type="ECO:0000313" key="1">
    <source>
        <dbReference type="EMBL" id="SCZ45630.1"/>
    </source>
</evidence>
<proteinExistence type="predicted"/>
<organism evidence="1 2">
    <name type="scientific">Pseudomonas oryzihabitans</name>
    <dbReference type="NCBI Taxonomy" id="47885"/>
    <lineage>
        <taxon>Bacteria</taxon>
        <taxon>Pseudomonadati</taxon>
        <taxon>Pseudomonadota</taxon>
        <taxon>Gammaproteobacteria</taxon>
        <taxon>Pseudomonadales</taxon>
        <taxon>Pseudomonadaceae</taxon>
        <taxon>Pseudomonas</taxon>
    </lineage>
</organism>
<gene>
    <name evidence="1" type="ORF">SAMN05216279_11079</name>
</gene>
<accession>A0A1G5P9F6</accession>
<protein>
    <submittedName>
        <fullName evidence="1">Uncharacterized protein</fullName>
    </submittedName>
</protein>
<evidence type="ECO:0000313" key="2">
    <source>
        <dbReference type="Proteomes" id="UP000183046"/>
    </source>
</evidence>
<dbReference type="Proteomes" id="UP000183046">
    <property type="component" value="Unassembled WGS sequence"/>
</dbReference>
<dbReference type="GeneID" id="57561585"/>
<dbReference type="STRING" id="237610.BJP27_00340"/>
<dbReference type="EMBL" id="FMWB01000010">
    <property type="protein sequence ID" value="SCZ45630.1"/>
    <property type="molecule type" value="Genomic_DNA"/>
</dbReference>
<sequence>MERYQALSQALSKAAEREEAYWQGLERRLHELPDCFTRYLGLTPADQVDAGLGLEKRVDGNIVRELEVYARYDLTVIVDDLAGTPQTFAIGLSFFYTNDHFVLKEREGEFSVALEPQDDPDRFWAEGCREIYDSLARRIRGKTLPAIE</sequence>
<comment type="caution">
    <text evidence="1">The sequence shown here is derived from an EMBL/GenBank/DDBJ whole genome shotgun (WGS) entry which is preliminary data.</text>
</comment>